<keyword evidence="1" id="KW-0732">Signal</keyword>
<dbReference type="PROSITE" id="PS51211">
    <property type="entry name" value="VITELLOGENIN"/>
    <property type="match status" value="1"/>
</dbReference>
<gene>
    <name evidence="4" type="ORF">BLA29_000309</name>
</gene>
<dbReference type="InterPro" id="IPR015819">
    <property type="entry name" value="Lipid_transp_b-sht_shell"/>
</dbReference>
<keyword evidence="5" id="KW-1185">Reference proteome</keyword>
<name>A0A1Y3BRU3_EURMA</name>
<dbReference type="PANTHER" id="PTHR23345:SF33">
    <property type="entry name" value="CROSSVEINLESS D"/>
    <property type="match status" value="1"/>
</dbReference>
<organism evidence="4 5">
    <name type="scientific">Euroglyphus maynei</name>
    <name type="common">Mayne's house dust mite</name>
    <dbReference type="NCBI Taxonomy" id="6958"/>
    <lineage>
        <taxon>Eukaryota</taxon>
        <taxon>Metazoa</taxon>
        <taxon>Ecdysozoa</taxon>
        <taxon>Arthropoda</taxon>
        <taxon>Chelicerata</taxon>
        <taxon>Arachnida</taxon>
        <taxon>Acari</taxon>
        <taxon>Acariformes</taxon>
        <taxon>Sarcoptiformes</taxon>
        <taxon>Astigmata</taxon>
        <taxon>Psoroptidia</taxon>
        <taxon>Analgoidea</taxon>
        <taxon>Pyroglyphidae</taxon>
        <taxon>Pyroglyphinae</taxon>
        <taxon>Euroglyphus</taxon>
    </lineage>
</organism>
<proteinExistence type="predicted"/>
<dbReference type="EMBL" id="MUJZ01009150">
    <property type="protein sequence ID" value="OTF82296.1"/>
    <property type="molecule type" value="Genomic_DNA"/>
</dbReference>
<dbReference type="Gene3D" id="2.30.230.10">
    <property type="entry name" value="Lipovitellin, beta-sheet shell regions, chain A"/>
    <property type="match status" value="1"/>
</dbReference>
<dbReference type="SUPFAM" id="SSF56968">
    <property type="entry name" value="Lipovitellin-phosvitin complex, beta-sheet shell regions"/>
    <property type="match status" value="1"/>
</dbReference>
<dbReference type="GO" id="GO:0005319">
    <property type="term" value="F:lipid transporter activity"/>
    <property type="evidence" value="ECO:0007669"/>
    <property type="project" value="InterPro"/>
</dbReference>
<evidence type="ECO:0000256" key="2">
    <source>
        <dbReference type="PROSITE-ProRule" id="PRU00557"/>
    </source>
</evidence>
<dbReference type="InterPro" id="IPR050733">
    <property type="entry name" value="Vitellogenin/Apolipophorin"/>
</dbReference>
<dbReference type="Pfam" id="PF01347">
    <property type="entry name" value="Vitellogenin_N"/>
    <property type="match status" value="2"/>
</dbReference>
<dbReference type="InterPro" id="IPR011030">
    <property type="entry name" value="Lipovitellin_superhlx_dom"/>
</dbReference>
<evidence type="ECO:0000259" key="3">
    <source>
        <dbReference type="PROSITE" id="PS51211"/>
    </source>
</evidence>
<feature type="non-terminal residue" evidence="4">
    <location>
        <position position="2203"/>
    </location>
</feature>
<dbReference type="InterPro" id="IPR001747">
    <property type="entry name" value="Vitellogenin_N"/>
</dbReference>
<accession>A0A1Y3BRU3</accession>
<dbReference type="Proteomes" id="UP000194236">
    <property type="component" value="Unassembled WGS sequence"/>
</dbReference>
<evidence type="ECO:0000313" key="5">
    <source>
        <dbReference type="Proteomes" id="UP000194236"/>
    </source>
</evidence>
<dbReference type="OrthoDB" id="6484170at2759"/>
<comment type="caution">
    <text evidence="2">Lacks conserved residue(s) required for the propagation of feature annotation.</text>
</comment>
<dbReference type="SUPFAM" id="SSF48431">
    <property type="entry name" value="Lipovitellin-phosvitin complex, superhelical domain"/>
    <property type="match status" value="1"/>
</dbReference>
<feature type="domain" description="Vitellogenin" evidence="3">
    <location>
        <begin position="38"/>
        <end position="659"/>
    </location>
</feature>
<evidence type="ECO:0000256" key="1">
    <source>
        <dbReference type="ARBA" id="ARBA00022729"/>
    </source>
</evidence>
<dbReference type="SMART" id="SM00638">
    <property type="entry name" value="LPD_N"/>
    <property type="match status" value="1"/>
</dbReference>
<dbReference type="InterPro" id="IPR015816">
    <property type="entry name" value="Vitellinogen_b-sht_N"/>
</dbReference>
<sequence>MITARTFNREKQLEESKLICIKHCHPDDESNVGKFIKFETGKSYVYAVKVTNEILAKINKTQSDETIADNLIQIDGQARLDSINACEVSLQLENVNIRMSSTESSSSAKDEEIELYERQLQIPIIFSYKDGIVTEVCSPEHEQEEPFVINVKKSIISSLQTISHIENDKQDRTVSNNLQESDEFSDMGFLIEESREAHSECEQRIESYRVVESECRSTRSLDTLFNHFDIDLISRVHLQQVSTNENSRKFRKNNSIVSNDQQQWLRDIFRLKKSPTKKSWSSVMEKVELKTVLHDICEDIKQNSNRLSMKTVDYVQQLTQAFRYESAETVKSIWNEQVNVDEQKSFCGDQAKKLKDIFVDTAASLMHENTATIVRDELLRLNEKREQDPMADERLRYLATSMAFAQYPSLVAIQQIVPELLDNIHDSDIVLSISALVKSPAQQHQDYTEFREEMYKKIVNIIMKNVENETAEVQNVRLFIALENVSPQTMVEEQERLLPVIENSKWSDLIRVVAIKSFDAVKPTPKARQSLMKIFANSEESNEIRIISYRTLVKTGSTVEELQQMLNVIEKEQQSPYRHVYNYVCSHQKVSRKTLNNAKHSLLPNDAPEFPEPASLMQVFLSRHYEYDYVDQKTGFGSFFEADVIMPNGNETFKFPRSITVNVTIPMGKTERQMAVAEVTIRQEGFEGSLSEKILSNIKNTLSKHRIDSHQLFGQLDSIVKSISSSNVATSSHRRIQLLINVDGKNIFLYDSDDRENRLSDILKRLQERLPIRVDETMIVMPWQKRIVIDQTSSGVPMYFEINSTYIGSLEAIVDHQNQSTDGKNVFMELMLKPTFVAHTNVGFGIEGRQRMTDQFRIVSQILAAPTIHFQTEIKQAKQLRLKFLLPEQEQVLWKSVTKIIKGQQSQAIRIDDEPTLVTKCTPDLITKFLGVSLCKKTKKASLLTGKQSRMNEMTVDYNEITLRKQTEKMQGIELTFEMPEQFLDPMLMPEDESRMKFEFSIATPIAGQPDPQKRFETEFVVELPVKQSDDQLSANFFIHVFKRKFHAHLELVDGFQQKSFLCEVVNERNLKLVHLNVDGQVQSDESNSLKDAKFNVKAVFQPTEGMKLIDSNGLITYQKHQDDQQKVWIKFDLNEQALVDMVINQNGQYETEPFKISSETKFKIFETQVHHEMLFVKDSKRVKSTNKIRYNRFSNVNQFETFDLEYESNGYDYTLSSLIDNNDEENLKQYLHYKFLSSQYPSLNVDISYNNKQQPDLIDNEFVCKFGKNLESNQFRIERTTRKIHNVHDRESTRLITEIQVQFTPKNIHYGMNAVTDFKKLGEQRKVTTNQVKIEDKKRQLLLIESNFRSEKTLSKPFQSESVAEIKFHPSEFTVSYNEKINEIETGKYHGKIEMATESGSNRLPRWAIKRLQYQYTLESDIDQYEGLVHLIANVRKFHYEAFFENDFLGHCGQMGSFELHDKYLGNFQLKNAMRREGELMYELDLQHHHDDHDNCECKFAFKTGTSLKIDADLKRNVQSNELLGKFLAEKSGYSLTTSVDMNQNGLDVTSVTKKQDQTIFLLHGSLNEQNQLDVRCESKFFILNVQYDHQNKDQNGSTGMLEFQLPQFQIEHESKFQFDGQSKEEKSQSDQLAIFDGQFGGDLHGQIRIEQIQPNLYQLMVDLKAPKQQISHQTKVIWQHHPYSTTFVDCCELLTFDMKNYLGEQMMFDVVYNRNDERNAKKYAHELMISTRLSHAEFSWSPTKALVVMKTKLFNGIDHQTDFEEFNFPLLKFVSKTKHNNHQLIQLMGDLMFKNGQKSTIEAIIGDGHIAHMEFVPMKQFSTQFESRDKIYNGSLEWTRMAPKQWLMKINGKKSSSQFKAIVDHECDDHTDIEFESSTIRGKLQHLLNDHLIKIDLIGEQNEKFDNFEHHSQARWNPGRREFTLTSDTNKSGHKLLSLHSSFVARQSFQMNGESDLTRFPFKLNALININNRHVDFEFHDKLQDKRARFETKAKNIKDFRVQCAWGRPQDETKRIMIESKIQPQQNKAHIQGQWLKHQIECEGELEKLVRMLESPIKIKAQYSNLESNDKKLAKFEHEYNQQEGTHNVLVECRDGQTNLLTGQARLTSRNGRSLEFEMKTETDLKGDWDIMNMQTKYEHRSNKKKNFGQVFSLQMGSKNQKKSIYVKGQSDAKAITYELNFDSPNSTAEKKAKLEWSKPE</sequence>
<dbReference type="PANTHER" id="PTHR23345">
    <property type="entry name" value="VITELLOGENIN-RELATED"/>
    <property type="match status" value="1"/>
</dbReference>
<protein>
    <submittedName>
        <fullName evidence="4">Apolipophorin-like protein</fullName>
    </submittedName>
</protein>
<reference evidence="4 5" key="1">
    <citation type="submission" date="2017-03" db="EMBL/GenBank/DDBJ databases">
        <title>Genome Survey of Euroglyphus maynei.</title>
        <authorList>
            <person name="Arlian L.G."/>
            <person name="Morgan M.S."/>
            <person name="Rider S.D."/>
        </authorList>
    </citation>
    <scope>NUCLEOTIDE SEQUENCE [LARGE SCALE GENOMIC DNA]</scope>
    <source>
        <strain evidence="4">Arlian Lab</strain>
        <tissue evidence="4">Whole body</tissue>
    </source>
</reference>
<comment type="caution">
    <text evidence="4">The sequence shown here is derived from an EMBL/GenBank/DDBJ whole genome shotgun (WGS) entry which is preliminary data.</text>
</comment>
<dbReference type="Gene3D" id="1.25.10.20">
    <property type="entry name" value="Vitellinogen, superhelical"/>
    <property type="match status" value="1"/>
</dbReference>
<evidence type="ECO:0000313" key="4">
    <source>
        <dbReference type="EMBL" id="OTF82296.1"/>
    </source>
</evidence>